<feature type="chain" id="PRO_5008622562" description="Sporulation protein YpjB" evidence="2">
    <location>
        <begin position="23"/>
        <end position="263"/>
    </location>
</feature>
<evidence type="ECO:0000313" key="3">
    <source>
        <dbReference type="EMBL" id="OCA92765.1"/>
    </source>
</evidence>
<accession>A0A1B9B9K0</accession>
<evidence type="ECO:0008006" key="5">
    <source>
        <dbReference type="Google" id="ProtNLM"/>
    </source>
</evidence>
<evidence type="ECO:0000256" key="2">
    <source>
        <dbReference type="SAM" id="SignalP"/>
    </source>
</evidence>
<sequence>MKKIKCLLLICCLFIIPIHSQAKDADARLLRIDQIAGQALEFTKAGLYGDAEAQLKAVQLELIHIQFKESELSIEDWTVLSTALSEALQVIDSPEGKETETLETVTTFRLAADAVVSRYQPLWIEMEQPVMSSLQSLKNSSIAADSSGFHESLNRFLANYYMIQPSLKVDVSEKKVKMLDKQVRYIEHNGERMLEKSSAEAEIGELEKAVEMVFKEMQKEDSTQPSLGWVISITGGIIIITLSYVGWKKYKAQKAEEREKQNN</sequence>
<proteinExistence type="predicted"/>
<dbReference type="EMBL" id="MAYT01000001">
    <property type="protein sequence ID" value="OCA92765.1"/>
    <property type="molecule type" value="Genomic_DNA"/>
</dbReference>
<reference evidence="4" key="1">
    <citation type="submission" date="2016-05" db="EMBL/GenBank/DDBJ databases">
        <authorList>
            <person name="Liu B."/>
            <person name="Wang J."/>
            <person name="Zhu Y."/>
            <person name="Liu G."/>
            <person name="Chen Q."/>
            <person name="Chen Z."/>
            <person name="Lan J."/>
            <person name="Che J."/>
            <person name="Ge C."/>
            <person name="Shi H."/>
            <person name="Pan Z."/>
            <person name="Liu X."/>
        </authorList>
    </citation>
    <scope>NUCLEOTIDE SEQUENCE [LARGE SCALE GENOMIC DNA]</scope>
    <source>
        <strain evidence="4">FJAT-27215</strain>
    </source>
</reference>
<dbReference type="InterPro" id="IPR014231">
    <property type="entry name" value="Spore_YpjB"/>
</dbReference>
<keyword evidence="1" id="KW-0812">Transmembrane</keyword>
<comment type="caution">
    <text evidence="3">The sequence shown here is derived from an EMBL/GenBank/DDBJ whole genome shotgun (WGS) entry which is preliminary data.</text>
</comment>
<feature type="signal peptide" evidence="2">
    <location>
        <begin position="1"/>
        <end position="22"/>
    </location>
</feature>
<keyword evidence="1" id="KW-1133">Transmembrane helix</keyword>
<dbReference type="AlphaFoldDB" id="A0A1B9B9K0"/>
<dbReference type="RefSeq" id="WP_065409233.1">
    <property type="nucleotide sequence ID" value="NZ_MAYT01000001.1"/>
</dbReference>
<keyword evidence="1" id="KW-0472">Membrane</keyword>
<protein>
    <recommendedName>
        <fullName evidence="5">Sporulation protein YpjB</fullName>
    </recommendedName>
</protein>
<keyword evidence="2" id="KW-0732">Signal</keyword>
<feature type="transmembrane region" description="Helical" evidence="1">
    <location>
        <begin position="227"/>
        <end position="247"/>
    </location>
</feature>
<evidence type="ECO:0000313" key="4">
    <source>
        <dbReference type="Proteomes" id="UP000092578"/>
    </source>
</evidence>
<evidence type="ECO:0000256" key="1">
    <source>
        <dbReference type="SAM" id="Phobius"/>
    </source>
</evidence>
<organism evidence="3 4">
    <name type="scientific">Pseudobacillus wudalianchiensis</name>
    <dbReference type="NCBI Taxonomy" id="1743143"/>
    <lineage>
        <taxon>Bacteria</taxon>
        <taxon>Bacillati</taxon>
        <taxon>Bacillota</taxon>
        <taxon>Bacilli</taxon>
        <taxon>Bacillales</taxon>
        <taxon>Bacillaceae</taxon>
        <taxon>Pseudobacillus</taxon>
    </lineage>
</organism>
<name>A0A1B9B9K0_9BACI</name>
<keyword evidence="4" id="KW-1185">Reference proteome</keyword>
<dbReference type="Pfam" id="PF09577">
    <property type="entry name" value="Spore_YpjB"/>
    <property type="match status" value="1"/>
</dbReference>
<gene>
    <name evidence="3" type="ORF">A8F95_03490</name>
</gene>
<dbReference type="Proteomes" id="UP000092578">
    <property type="component" value="Unassembled WGS sequence"/>
</dbReference>